<dbReference type="AlphaFoldDB" id="A0A9J5YV67"/>
<dbReference type="InterPro" id="IPR036047">
    <property type="entry name" value="F-box-like_dom_sf"/>
</dbReference>
<comment type="caution">
    <text evidence="2">The sequence shown here is derived from an EMBL/GenBank/DDBJ whole genome shotgun (WGS) entry which is preliminary data.</text>
</comment>
<name>A0A9J5YV67_SOLCO</name>
<keyword evidence="3" id="KW-1185">Reference proteome</keyword>
<dbReference type="Gene3D" id="1.20.1280.50">
    <property type="match status" value="1"/>
</dbReference>
<organism evidence="2 3">
    <name type="scientific">Solanum commersonii</name>
    <name type="common">Commerson's wild potato</name>
    <name type="synonym">Commerson's nightshade</name>
    <dbReference type="NCBI Taxonomy" id="4109"/>
    <lineage>
        <taxon>Eukaryota</taxon>
        <taxon>Viridiplantae</taxon>
        <taxon>Streptophyta</taxon>
        <taxon>Embryophyta</taxon>
        <taxon>Tracheophyta</taxon>
        <taxon>Spermatophyta</taxon>
        <taxon>Magnoliopsida</taxon>
        <taxon>eudicotyledons</taxon>
        <taxon>Gunneridae</taxon>
        <taxon>Pentapetalae</taxon>
        <taxon>asterids</taxon>
        <taxon>lamiids</taxon>
        <taxon>Solanales</taxon>
        <taxon>Solanaceae</taxon>
        <taxon>Solanoideae</taxon>
        <taxon>Solaneae</taxon>
        <taxon>Solanum</taxon>
    </lineage>
</organism>
<dbReference type="PANTHER" id="PTHR31672">
    <property type="entry name" value="BNACNNG10540D PROTEIN"/>
    <property type="match status" value="1"/>
</dbReference>
<dbReference type="SUPFAM" id="SSF81383">
    <property type="entry name" value="F-box domain"/>
    <property type="match status" value="1"/>
</dbReference>
<dbReference type="SMART" id="SM00256">
    <property type="entry name" value="FBOX"/>
    <property type="match status" value="1"/>
</dbReference>
<dbReference type="PANTHER" id="PTHR31672:SF13">
    <property type="entry name" value="F-BOX PROTEIN CPR30-LIKE"/>
    <property type="match status" value="1"/>
</dbReference>
<dbReference type="InterPro" id="IPR050796">
    <property type="entry name" value="SCF_F-box_component"/>
</dbReference>
<protein>
    <recommendedName>
        <fullName evidence="1">F-box domain-containing protein</fullName>
    </recommendedName>
</protein>
<dbReference type="PROSITE" id="PS50181">
    <property type="entry name" value="FBOX"/>
    <property type="match status" value="1"/>
</dbReference>
<evidence type="ECO:0000259" key="1">
    <source>
        <dbReference type="PROSITE" id="PS50181"/>
    </source>
</evidence>
<dbReference type="Pfam" id="PF00646">
    <property type="entry name" value="F-box"/>
    <property type="match status" value="1"/>
</dbReference>
<dbReference type="OrthoDB" id="610337at2759"/>
<dbReference type="EMBL" id="JACXVP010000005">
    <property type="protein sequence ID" value="KAG5603671.1"/>
    <property type="molecule type" value="Genomic_DNA"/>
</dbReference>
<proteinExistence type="predicted"/>
<reference evidence="2 3" key="1">
    <citation type="submission" date="2020-09" db="EMBL/GenBank/DDBJ databases">
        <title>De no assembly of potato wild relative species, Solanum commersonii.</title>
        <authorList>
            <person name="Cho K."/>
        </authorList>
    </citation>
    <scope>NUCLEOTIDE SEQUENCE [LARGE SCALE GENOMIC DNA]</scope>
    <source>
        <strain evidence="2">LZ3.2</strain>
        <tissue evidence="2">Leaf</tissue>
    </source>
</reference>
<evidence type="ECO:0000313" key="2">
    <source>
        <dbReference type="EMBL" id="KAG5603671.1"/>
    </source>
</evidence>
<evidence type="ECO:0000313" key="3">
    <source>
        <dbReference type="Proteomes" id="UP000824120"/>
    </source>
</evidence>
<feature type="domain" description="F-box" evidence="1">
    <location>
        <begin position="21"/>
        <end position="67"/>
    </location>
</feature>
<sequence length="135" mass="15451">MDPGSSMLFKGDCQKRTISYVTEIMDLSREIMLEILSRLSIKSIFYCKTVCKLWYSLLTSDPLFVDMYHKRSSSNFSQPFAFAIDSQPLTRTIALSPMFHLPSPGMILIGYCNGFVSFLKGWNYGLVHSLYTSFE</sequence>
<dbReference type="InterPro" id="IPR001810">
    <property type="entry name" value="F-box_dom"/>
</dbReference>
<gene>
    <name evidence="2" type="ORF">H5410_025163</name>
</gene>
<accession>A0A9J5YV67</accession>
<dbReference type="Proteomes" id="UP000824120">
    <property type="component" value="Chromosome 5"/>
</dbReference>